<evidence type="ECO:0000313" key="3">
    <source>
        <dbReference type="Proteomes" id="UP000075230"/>
    </source>
</evidence>
<reference evidence="3" key="2">
    <citation type="submission" date="2016-02" db="EMBL/GenBank/DDBJ databases">
        <title>Genome sequencing of Aspergillus luchuensis NBRC 4314.</title>
        <authorList>
            <person name="Yamada O."/>
        </authorList>
    </citation>
    <scope>NUCLEOTIDE SEQUENCE [LARGE SCALE GENOMIC DNA]</scope>
    <source>
        <strain evidence="3">RIB 2604</strain>
    </source>
</reference>
<dbReference type="KEGG" id="aluc:AKAW2_10030S"/>
<dbReference type="GeneID" id="64954309"/>
<reference evidence="2 3" key="1">
    <citation type="journal article" date="2016" name="DNA Res.">
        <title>Genome sequence of Aspergillus luchuensis NBRC 4314.</title>
        <authorList>
            <person name="Yamada O."/>
            <person name="Machida M."/>
            <person name="Hosoyama A."/>
            <person name="Goto M."/>
            <person name="Takahashi T."/>
            <person name="Futagami T."/>
            <person name="Yamagata Y."/>
            <person name="Takeuchi M."/>
            <person name="Kobayashi T."/>
            <person name="Koike H."/>
            <person name="Abe K."/>
            <person name="Asai K."/>
            <person name="Arita M."/>
            <person name="Fujita N."/>
            <person name="Fukuda K."/>
            <person name="Higa K."/>
            <person name="Horikawa H."/>
            <person name="Ishikawa T."/>
            <person name="Jinno K."/>
            <person name="Kato Y."/>
            <person name="Kirimura K."/>
            <person name="Mizutani O."/>
            <person name="Nakasone K."/>
            <person name="Sano M."/>
            <person name="Shiraishi Y."/>
            <person name="Tsukahara M."/>
            <person name="Gomi K."/>
        </authorList>
    </citation>
    <scope>NUCLEOTIDE SEQUENCE [LARGE SCALE GENOMIC DNA]</scope>
    <source>
        <strain evidence="2 3">RIB 2604</strain>
    </source>
</reference>
<protein>
    <submittedName>
        <fullName evidence="2">Decarboxylase Dec1</fullName>
    </submittedName>
</protein>
<dbReference type="Proteomes" id="UP000661280">
    <property type="component" value="Chromosome 1"/>
</dbReference>
<keyword evidence="4" id="KW-1185">Reference proteome</keyword>
<dbReference type="InterPro" id="IPR023375">
    <property type="entry name" value="ADC_dom_sf"/>
</dbReference>
<dbReference type="Gene3D" id="2.40.400.10">
    <property type="entry name" value="Acetoacetate decarboxylase-like"/>
    <property type="match status" value="1"/>
</dbReference>
<dbReference type="RefSeq" id="XP_041536750.1">
    <property type="nucleotide sequence ID" value="XM_041685657.1"/>
</dbReference>
<gene>
    <name evidence="1" type="ORF">AKAW2_10030S</name>
    <name evidence="2" type="ORF">RIB2604_00200290</name>
</gene>
<dbReference type="Proteomes" id="UP000075230">
    <property type="component" value="Unassembled WGS sequence"/>
</dbReference>
<dbReference type="EMBL" id="BCWF01000002">
    <property type="protein sequence ID" value="GAT18889.1"/>
    <property type="molecule type" value="Genomic_DNA"/>
</dbReference>
<accession>A0A146EYN1</accession>
<dbReference type="GO" id="GO:0016829">
    <property type="term" value="F:lyase activity"/>
    <property type="evidence" value="ECO:0007669"/>
    <property type="project" value="InterPro"/>
</dbReference>
<dbReference type="EMBL" id="AP024425">
    <property type="protein sequence ID" value="BCR92984.1"/>
    <property type="molecule type" value="Genomic_DNA"/>
</dbReference>
<evidence type="ECO:0000313" key="2">
    <source>
        <dbReference type="EMBL" id="GAT18889.1"/>
    </source>
</evidence>
<reference evidence="1" key="3">
    <citation type="submission" date="2021-01" db="EMBL/GenBank/DDBJ databases">
        <authorList>
            <consortium name="Aspergillus luchuensis mut. kawachii IFO 4304 genome sequencing consortium"/>
            <person name="Kazuki M."/>
            <person name="Futagami T."/>
        </authorList>
    </citation>
    <scope>NUCLEOTIDE SEQUENCE</scope>
    <source>
        <strain evidence="1">IFO 4308</strain>
    </source>
</reference>
<proteinExistence type="predicted"/>
<dbReference type="Pfam" id="PF06314">
    <property type="entry name" value="ADC"/>
    <property type="match status" value="1"/>
</dbReference>
<dbReference type="SUPFAM" id="SSF160104">
    <property type="entry name" value="Acetoacetate decarboxylase-like"/>
    <property type="match status" value="1"/>
</dbReference>
<dbReference type="AlphaFoldDB" id="A0A146EYN1"/>
<name>A0A146EYN1_ASPKA</name>
<sequence>MPFGTFELTGDAIPQYAPPYPTGDCDFTGSTILVVTYRTTAHSVAPFVPSMLELEDEPLITVRLLRHSMTSFGPYNEYTHGVDVRYRGEKYEYFLSLILDNESPVLAGREQYGFPKKFGTVEFNPSEPCGTRVMRGHVEHPPHQKILQMNYSPVRKQAVPDVGMTVETRCMNLRVLPSPIAGQPPSVRELMPLALKITAKEIWDGEGSVSFPEPSEVDPMHRIEIVRYESAHFLREANLWLGPTGDVYSV</sequence>
<reference evidence="1" key="4">
    <citation type="submission" date="2021-02" db="EMBL/GenBank/DDBJ databases">
        <title>Aspergillus luchuensis mut. kawachii IFO 4304 genome sequence.</title>
        <authorList>
            <person name="Mori K."/>
            <person name="Kadooka C."/>
            <person name="Goto M."/>
            <person name="Futagami T."/>
        </authorList>
    </citation>
    <scope>NUCLEOTIDE SEQUENCE</scope>
    <source>
        <strain evidence="1">IFO 4308</strain>
    </source>
</reference>
<evidence type="ECO:0000313" key="1">
    <source>
        <dbReference type="EMBL" id="BCR92984.1"/>
    </source>
</evidence>
<dbReference type="OrthoDB" id="10248817at2759"/>
<dbReference type="VEuPathDB" id="FungiDB:ASPFODRAFT_205066"/>
<organism evidence="2 3">
    <name type="scientific">Aspergillus kawachii</name>
    <name type="common">White koji mold</name>
    <name type="synonym">Aspergillus awamori var. kawachi</name>
    <dbReference type="NCBI Taxonomy" id="1069201"/>
    <lineage>
        <taxon>Eukaryota</taxon>
        <taxon>Fungi</taxon>
        <taxon>Dikarya</taxon>
        <taxon>Ascomycota</taxon>
        <taxon>Pezizomycotina</taxon>
        <taxon>Eurotiomycetes</taxon>
        <taxon>Eurotiomycetidae</taxon>
        <taxon>Eurotiales</taxon>
        <taxon>Aspergillaceae</taxon>
        <taxon>Aspergillus</taxon>
        <taxon>Aspergillus subgen. Circumdati</taxon>
    </lineage>
</organism>
<dbReference type="InterPro" id="IPR010451">
    <property type="entry name" value="Acetoacetate_decarboxylase"/>
</dbReference>
<evidence type="ECO:0000313" key="4">
    <source>
        <dbReference type="Proteomes" id="UP000661280"/>
    </source>
</evidence>